<feature type="domain" description="Crinkler effector protein N-terminal" evidence="4">
    <location>
        <begin position="9"/>
        <end position="63"/>
    </location>
</feature>
<dbReference type="OrthoDB" id="2435285at2759"/>
<dbReference type="GO" id="GO:0005576">
    <property type="term" value="C:extracellular region"/>
    <property type="evidence" value="ECO:0007669"/>
    <property type="project" value="UniProtKB-SubCell"/>
</dbReference>
<dbReference type="Pfam" id="PF20147">
    <property type="entry name" value="Crinkler"/>
    <property type="match status" value="1"/>
</dbReference>
<dbReference type="AlphaFoldDB" id="A0A8H4EQ28"/>
<protein>
    <submittedName>
        <fullName evidence="5">Crinkler family protein</fullName>
    </submittedName>
</protein>
<dbReference type="EMBL" id="WTPW01000224">
    <property type="protein sequence ID" value="KAF0533006.1"/>
    <property type="molecule type" value="Genomic_DNA"/>
</dbReference>
<sequence>MVPKKVQLVQLCYLVHSQPKHSSFPIKIRKSENVHALKIAIKEETRSLLDNIALSNLILYQLLDPLDMIEEKFLTLPSKHVYIIVELPASSNVADTQKRKVSLSKIDQADLDKLLNRFRLNKAFITLIFEIDWYNSKPKKDLLFLDKVLSFSISGMKDVVVANKLFAKVHDLCNGIHVGFEIKKKFQDSHIHQAILSNNKKVIQCPVTLLHAINIIETILVKDTSGSIRSTKVTNPIAMRINFRNLQDNLQGNLQYEYKEKDGLKQLLNSPKVNFKIDNDIANMNNMLEVTTKKKMLH</sequence>
<organism evidence="5 6">
    <name type="scientific">Gigaspora margarita</name>
    <dbReference type="NCBI Taxonomy" id="4874"/>
    <lineage>
        <taxon>Eukaryota</taxon>
        <taxon>Fungi</taxon>
        <taxon>Fungi incertae sedis</taxon>
        <taxon>Mucoromycota</taxon>
        <taxon>Glomeromycotina</taxon>
        <taxon>Glomeromycetes</taxon>
        <taxon>Diversisporales</taxon>
        <taxon>Gigasporaceae</taxon>
        <taxon>Gigaspora</taxon>
    </lineage>
</organism>
<keyword evidence="3" id="KW-0964">Secreted</keyword>
<comment type="caution">
    <text evidence="5">The sequence shown here is derived from an EMBL/GenBank/DDBJ whole genome shotgun (WGS) entry which is preliminary data.</text>
</comment>
<proteinExistence type="predicted"/>
<name>A0A8H4EQ28_GIGMA</name>
<gene>
    <name evidence="5" type="ORF">F8M41_010793</name>
</gene>
<comment type="subcellular location">
    <subcellularLocation>
        <location evidence="1">Host cell</location>
    </subcellularLocation>
    <subcellularLocation>
        <location evidence="2">Secreted</location>
    </subcellularLocation>
</comment>
<evidence type="ECO:0000313" key="6">
    <source>
        <dbReference type="Proteomes" id="UP000439903"/>
    </source>
</evidence>
<dbReference type="Proteomes" id="UP000439903">
    <property type="component" value="Unassembled WGS sequence"/>
</dbReference>
<dbReference type="GO" id="GO:0043657">
    <property type="term" value="C:host cell"/>
    <property type="evidence" value="ECO:0007669"/>
    <property type="project" value="UniProtKB-SubCell"/>
</dbReference>
<evidence type="ECO:0000313" key="5">
    <source>
        <dbReference type="EMBL" id="KAF0533006.1"/>
    </source>
</evidence>
<dbReference type="InterPro" id="IPR045379">
    <property type="entry name" value="Crinkler_N"/>
</dbReference>
<evidence type="ECO:0000259" key="4">
    <source>
        <dbReference type="Pfam" id="PF20147"/>
    </source>
</evidence>
<evidence type="ECO:0000256" key="1">
    <source>
        <dbReference type="ARBA" id="ARBA00004340"/>
    </source>
</evidence>
<keyword evidence="6" id="KW-1185">Reference proteome</keyword>
<reference evidence="5 6" key="1">
    <citation type="journal article" date="2019" name="Environ. Microbiol.">
        <title>At the nexus of three kingdoms: the genome of the mycorrhizal fungus Gigaspora margarita provides insights into plant, endobacterial and fungal interactions.</title>
        <authorList>
            <person name="Venice F."/>
            <person name="Ghignone S."/>
            <person name="Salvioli di Fossalunga A."/>
            <person name="Amselem J."/>
            <person name="Novero M."/>
            <person name="Xianan X."/>
            <person name="Sedzielewska Toro K."/>
            <person name="Morin E."/>
            <person name="Lipzen A."/>
            <person name="Grigoriev I.V."/>
            <person name="Henrissat B."/>
            <person name="Martin F.M."/>
            <person name="Bonfante P."/>
        </authorList>
    </citation>
    <scope>NUCLEOTIDE SEQUENCE [LARGE SCALE GENOMIC DNA]</scope>
    <source>
        <strain evidence="5 6">BEG34</strain>
    </source>
</reference>
<evidence type="ECO:0000256" key="2">
    <source>
        <dbReference type="ARBA" id="ARBA00004613"/>
    </source>
</evidence>
<accession>A0A8H4EQ28</accession>
<evidence type="ECO:0000256" key="3">
    <source>
        <dbReference type="ARBA" id="ARBA00022525"/>
    </source>
</evidence>